<dbReference type="InterPro" id="IPR043128">
    <property type="entry name" value="Rev_trsase/Diguanyl_cyclase"/>
</dbReference>
<gene>
    <name evidence="1" type="ORF">ACFS5P_01320</name>
</gene>
<sequence>MTVYQAPGESRIPIGIIGPQHHFQELKPVLKTFPSFIPEFKEANHFDEILKYTEELLNSSDVILFLEWQHYLEAKQHLKFNIPVHVVSPSGTGLYRAILLASHIFSPHALTIDTVEKEYVEQVLEDLSLSVDTQRYISSDHLQQTDEVINKHQLFIDKNGGVVITGITEVASTMQRGGYNVQLIRPTRQDFIVSLERALLSTDTRKNKETQIVFMLINIDSFRQVINSYRSEHDIQLLKLKTQELLLDYAKQLDSHFLTVGDEYLFITTRGIFESETRGYKYIPLLHSIKKQTGFSASIGIGFGQSAADAGNHARLALKQSKDVGGNACYIVRENRSVVGPVEVSHLNDYEQYELSITDHDFLERAEQAGMSAAYMKKLMARVTRHKKTDYTAQELAQTLNITVRSAHRILLKWMDADLVRIIGEEKLTYKGRPRRIYSLTFTEDS</sequence>
<dbReference type="EMBL" id="JBHUPG010000001">
    <property type="protein sequence ID" value="MFD2910509.1"/>
    <property type="molecule type" value="Genomic_DNA"/>
</dbReference>
<comment type="caution">
    <text evidence="1">The sequence shown here is derived from an EMBL/GenBank/DDBJ whole genome shotgun (WGS) entry which is preliminary data.</text>
</comment>
<dbReference type="Gene3D" id="3.30.70.270">
    <property type="match status" value="1"/>
</dbReference>
<organism evidence="1 2">
    <name type="scientific">Jeotgalibacillus terrae</name>
    <dbReference type="NCBI Taxonomy" id="587735"/>
    <lineage>
        <taxon>Bacteria</taxon>
        <taxon>Bacillati</taxon>
        <taxon>Bacillota</taxon>
        <taxon>Bacilli</taxon>
        <taxon>Bacillales</taxon>
        <taxon>Caryophanaceae</taxon>
        <taxon>Jeotgalibacillus</taxon>
    </lineage>
</organism>
<evidence type="ECO:0000313" key="2">
    <source>
        <dbReference type="Proteomes" id="UP001597561"/>
    </source>
</evidence>
<keyword evidence="2" id="KW-1185">Reference proteome</keyword>
<dbReference type="RefSeq" id="WP_239581597.1">
    <property type="nucleotide sequence ID" value="NZ_JAFBDK010000014.1"/>
</dbReference>
<protein>
    <recommendedName>
        <fullName evidence="3">GGDEF domain-containing protein</fullName>
    </recommendedName>
</protein>
<dbReference type="Proteomes" id="UP001597561">
    <property type="component" value="Unassembled WGS sequence"/>
</dbReference>
<accession>A0ABW5ZC84</accession>
<name>A0ABW5ZC84_9BACL</name>
<evidence type="ECO:0000313" key="1">
    <source>
        <dbReference type="EMBL" id="MFD2910509.1"/>
    </source>
</evidence>
<reference evidence="2" key="1">
    <citation type="journal article" date="2019" name="Int. J. Syst. Evol. Microbiol.">
        <title>The Global Catalogue of Microorganisms (GCM) 10K type strain sequencing project: providing services to taxonomists for standard genome sequencing and annotation.</title>
        <authorList>
            <consortium name="The Broad Institute Genomics Platform"/>
            <consortium name="The Broad Institute Genome Sequencing Center for Infectious Disease"/>
            <person name="Wu L."/>
            <person name="Ma J."/>
        </authorList>
    </citation>
    <scope>NUCLEOTIDE SEQUENCE [LARGE SCALE GENOMIC DNA]</scope>
    <source>
        <strain evidence="2">KCTC 13528</strain>
    </source>
</reference>
<evidence type="ECO:0008006" key="3">
    <source>
        <dbReference type="Google" id="ProtNLM"/>
    </source>
</evidence>
<proteinExistence type="predicted"/>